<evidence type="ECO:0000313" key="2">
    <source>
        <dbReference type="Proteomes" id="UP000179145"/>
    </source>
</evidence>
<dbReference type="Proteomes" id="UP000179145">
    <property type="component" value="Chromosome"/>
</dbReference>
<dbReference type="KEGG" id="kba:A0U89_11190"/>
<dbReference type="eggNOG" id="COG1670">
    <property type="taxonomic scope" value="Bacteria"/>
</dbReference>
<dbReference type="STRING" id="153496.A0U89_11190"/>
<keyword evidence="1" id="KW-0808">Transferase</keyword>
<sequence length="182" mass="20387">MTETVPVLETERMILRAHTQNDFEAFAAMRADPVIAKYTTGKPASLKDSWSKLLQYRGLWGILGYGYWAAEEKGTGRFIGNIGFGDFHRGLSPSIDGVPEAGWVLASWTHGRGFASEGAQAALRWLDTQTAYERCVCIIAPANQASKRLAQKLGFAFLTHTFFMEEDTLMFERKRSQENLQS</sequence>
<gene>
    <name evidence="1" type="ORF">A0U89_11190</name>
</gene>
<dbReference type="EMBL" id="CP014674">
    <property type="protein sequence ID" value="AOX17618.1"/>
    <property type="molecule type" value="Genomic_DNA"/>
</dbReference>
<dbReference type="PANTHER" id="PTHR43792:SF16">
    <property type="entry name" value="N-ACETYLTRANSFERASE DOMAIN-CONTAINING PROTEIN"/>
    <property type="match status" value="1"/>
</dbReference>
<dbReference type="PROSITE" id="PS51186">
    <property type="entry name" value="GNAT"/>
    <property type="match status" value="1"/>
</dbReference>
<dbReference type="OrthoDB" id="6293260at2"/>
<protein>
    <submittedName>
        <fullName evidence="1">GCN5 family acetyltransferase</fullName>
    </submittedName>
</protein>
<proteinExistence type="predicted"/>
<dbReference type="Gene3D" id="3.40.630.30">
    <property type="match status" value="1"/>
</dbReference>
<name>A0A1D8UVG4_9PROT</name>
<evidence type="ECO:0000313" key="1">
    <source>
        <dbReference type="EMBL" id="AOX17618.1"/>
    </source>
</evidence>
<dbReference type="GO" id="GO:0016747">
    <property type="term" value="F:acyltransferase activity, transferring groups other than amino-acyl groups"/>
    <property type="evidence" value="ECO:0007669"/>
    <property type="project" value="InterPro"/>
</dbReference>
<dbReference type="PANTHER" id="PTHR43792">
    <property type="entry name" value="GNAT FAMILY, PUTATIVE (AFU_ORTHOLOGUE AFUA_3G00765)-RELATED-RELATED"/>
    <property type="match status" value="1"/>
</dbReference>
<dbReference type="RefSeq" id="WP_070403187.1">
    <property type="nucleotide sequence ID" value="NZ_BJVW01000001.1"/>
</dbReference>
<dbReference type="Pfam" id="PF13302">
    <property type="entry name" value="Acetyltransf_3"/>
    <property type="match status" value="1"/>
</dbReference>
<dbReference type="AlphaFoldDB" id="A0A1D8UVG4"/>
<dbReference type="InterPro" id="IPR051531">
    <property type="entry name" value="N-acetyltransferase"/>
</dbReference>
<organism evidence="1 2">
    <name type="scientific">Kozakia baliensis</name>
    <dbReference type="NCBI Taxonomy" id="153496"/>
    <lineage>
        <taxon>Bacteria</taxon>
        <taxon>Pseudomonadati</taxon>
        <taxon>Pseudomonadota</taxon>
        <taxon>Alphaproteobacteria</taxon>
        <taxon>Acetobacterales</taxon>
        <taxon>Acetobacteraceae</taxon>
        <taxon>Kozakia</taxon>
    </lineage>
</organism>
<keyword evidence="2" id="KW-1185">Reference proteome</keyword>
<dbReference type="InterPro" id="IPR000182">
    <property type="entry name" value="GNAT_dom"/>
</dbReference>
<reference evidence="1 2" key="1">
    <citation type="journal article" date="2016" name="Microb. Cell Fact.">
        <title>Dissection of exopolysaccharide biosynthesis in Kozakia baliensis.</title>
        <authorList>
            <person name="Brandt J.U."/>
            <person name="Jakob F."/>
            <person name="Behr J."/>
            <person name="Geissler A.J."/>
            <person name="Vogel R.F."/>
        </authorList>
    </citation>
    <scope>NUCLEOTIDE SEQUENCE [LARGE SCALE GENOMIC DNA]</scope>
    <source>
        <strain evidence="1 2">DSM 14400</strain>
    </source>
</reference>
<accession>A0A1D8UVG4</accession>
<dbReference type="SUPFAM" id="SSF55729">
    <property type="entry name" value="Acyl-CoA N-acyltransferases (Nat)"/>
    <property type="match status" value="1"/>
</dbReference>
<dbReference type="InterPro" id="IPR016181">
    <property type="entry name" value="Acyl_CoA_acyltransferase"/>
</dbReference>